<evidence type="ECO:0000313" key="1">
    <source>
        <dbReference type="Proteomes" id="UP000887540"/>
    </source>
</evidence>
<proteinExistence type="predicted"/>
<protein>
    <submittedName>
        <fullName evidence="2">Uncharacterized protein</fullName>
    </submittedName>
</protein>
<keyword evidence="1" id="KW-1185">Reference proteome</keyword>
<dbReference type="Proteomes" id="UP000887540">
    <property type="component" value="Unplaced"/>
</dbReference>
<evidence type="ECO:0000313" key="2">
    <source>
        <dbReference type="WBParaSite" id="ACRNAN_Path_40.g147.t1"/>
    </source>
</evidence>
<reference evidence="2" key="1">
    <citation type="submission" date="2022-11" db="UniProtKB">
        <authorList>
            <consortium name="WormBaseParasite"/>
        </authorList>
    </citation>
    <scope>IDENTIFICATION</scope>
</reference>
<accession>A0A914C7J0</accession>
<dbReference type="AlphaFoldDB" id="A0A914C7J0"/>
<sequence length="87" mass="10323">MNFRLLSSIISKQQVNFVRNQSQQIFREQTHQVANSCPTFHKAIDQLFEKSPFTNQLYMVKRKITADRREQFVRSLMGQDKMITINS</sequence>
<dbReference type="WBParaSite" id="ACRNAN_Path_40.g147.t1">
    <property type="protein sequence ID" value="ACRNAN_Path_40.g147.t1"/>
    <property type="gene ID" value="ACRNAN_Path_40.g147"/>
</dbReference>
<name>A0A914C7J0_9BILA</name>
<organism evidence="1 2">
    <name type="scientific">Acrobeloides nanus</name>
    <dbReference type="NCBI Taxonomy" id="290746"/>
    <lineage>
        <taxon>Eukaryota</taxon>
        <taxon>Metazoa</taxon>
        <taxon>Ecdysozoa</taxon>
        <taxon>Nematoda</taxon>
        <taxon>Chromadorea</taxon>
        <taxon>Rhabditida</taxon>
        <taxon>Tylenchina</taxon>
        <taxon>Cephalobomorpha</taxon>
        <taxon>Cephaloboidea</taxon>
        <taxon>Cephalobidae</taxon>
        <taxon>Acrobeloides</taxon>
    </lineage>
</organism>